<sequence>MRGGVLVVERVGVAELIAEDGLAPVDLALDGLGVGIEQQLARVEPLALCGGVLAVDAVAVPLPGEDVGEIGVPDERVDVDQFEARLRPVLVEQAQLDLLRPLAEEGEIRPVTVVGGPEGIAGSWP</sequence>
<dbReference type="STRING" id="979556.MTES_1012"/>
<protein>
    <submittedName>
        <fullName evidence="1">Aspartate/tyrosine/aromatic aminotransferase</fullName>
    </submittedName>
</protein>
<dbReference type="AlphaFoldDB" id="E8NFT1"/>
<keyword evidence="1" id="KW-0808">Transferase</keyword>
<organism evidence="1 2">
    <name type="scientific">Microbacterium testaceum (strain StLB037)</name>
    <dbReference type="NCBI Taxonomy" id="979556"/>
    <lineage>
        <taxon>Bacteria</taxon>
        <taxon>Bacillati</taxon>
        <taxon>Actinomycetota</taxon>
        <taxon>Actinomycetes</taxon>
        <taxon>Micrococcales</taxon>
        <taxon>Microbacteriaceae</taxon>
        <taxon>Microbacterium</taxon>
    </lineage>
</organism>
<reference evidence="1 2" key="1">
    <citation type="journal article" date="2011" name="J. Bacteriol.">
        <title>Genome sequence of Microbacterium testaceum StLB037, an N-acylhomoserine lactone-degrading bacterium isolated from potato leaves.</title>
        <authorList>
            <person name="Morohoshi T."/>
            <person name="Wang W.-Z."/>
            <person name="Someya N."/>
            <person name="Ikeda T."/>
        </authorList>
    </citation>
    <scope>NUCLEOTIDE SEQUENCE [LARGE SCALE GENOMIC DNA]</scope>
    <source>
        <strain evidence="1 2">StLB037</strain>
    </source>
</reference>
<dbReference type="Proteomes" id="UP000008975">
    <property type="component" value="Chromosome"/>
</dbReference>
<dbReference type="GO" id="GO:0008483">
    <property type="term" value="F:transaminase activity"/>
    <property type="evidence" value="ECO:0007669"/>
    <property type="project" value="UniProtKB-KW"/>
</dbReference>
<dbReference type="KEGG" id="mts:MTES_1012"/>
<keyword evidence="1" id="KW-0032">Aminotransferase</keyword>
<dbReference type="HOGENOM" id="CLU_1990101_0_0_11"/>
<evidence type="ECO:0000313" key="1">
    <source>
        <dbReference type="EMBL" id="BAJ73976.1"/>
    </source>
</evidence>
<name>E8NFT1_MICTS</name>
<dbReference type="EMBL" id="AP012052">
    <property type="protein sequence ID" value="BAJ73976.1"/>
    <property type="molecule type" value="Genomic_DNA"/>
</dbReference>
<proteinExistence type="predicted"/>
<accession>E8NFT1</accession>
<reference key="2">
    <citation type="submission" date="2011-02" db="EMBL/GenBank/DDBJ databases">
        <title>Genome sequence of Microbacterium testaceum StLB037.</title>
        <authorList>
            <person name="Morohoshi T."/>
            <person name="Wang W.Z."/>
            <person name="Someya N."/>
            <person name="Ikeda T."/>
        </authorList>
    </citation>
    <scope>NUCLEOTIDE SEQUENCE</scope>
    <source>
        <strain>StLB037</strain>
    </source>
</reference>
<evidence type="ECO:0000313" key="2">
    <source>
        <dbReference type="Proteomes" id="UP000008975"/>
    </source>
</evidence>
<gene>
    <name evidence="1" type="ordered locus">MTES_1012</name>
</gene>